<dbReference type="Proteomes" id="UP000236161">
    <property type="component" value="Unassembled WGS sequence"/>
</dbReference>
<protein>
    <submittedName>
        <fullName evidence="2">Uncharacterized protein</fullName>
    </submittedName>
</protein>
<name>A0A2I0AFV6_9ASPA</name>
<evidence type="ECO:0000256" key="1">
    <source>
        <dbReference type="SAM" id="MobiDB-lite"/>
    </source>
</evidence>
<evidence type="ECO:0000313" key="3">
    <source>
        <dbReference type="Proteomes" id="UP000236161"/>
    </source>
</evidence>
<organism evidence="2 3">
    <name type="scientific">Apostasia shenzhenica</name>
    <dbReference type="NCBI Taxonomy" id="1088818"/>
    <lineage>
        <taxon>Eukaryota</taxon>
        <taxon>Viridiplantae</taxon>
        <taxon>Streptophyta</taxon>
        <taxon>Embryophyta</taxon>
        <taxon>Tracheophyta</taxon>
        <taxon>Spermatophyta</taxon>
        <taxon>Magnoliopsida</taxon>
        <taxon>Liliopsida</taxon>
        <taxon>Asparagales</taxon>
        <taxon>Orchidaceae</taxon>
        <taxon>Apostasioideae</taxon>
        <taxon>Apostasia</taxon>
    </lineage>
</organism>
<dbReference type="EMBL" id="KZ451982">
    <property type="protein sequence ID" value="PKA54442.1"/>
    <property type="molecule type" value="Genomic_DNA"/>
</dbReference>
<feature type="region of interest" description="Disordered" evidence="1">
    <location>
        <begin position="1"/>
        <end position="74"/>
    </location>
</feature>
<keyword evidence="3" id="KW-1185">Reference proteome</keyword>
<proteinExistence type="predicted"/>
<evidence type="ECO:0000313" key="2">
    <source>
        <dbReference type="EMBL" id="PKA54442.1"/>
    </source>
</evidence>
<gene>
    <name evidence="2" type="ORF">AXF42_Ash000275</name>
</gene>
<accession>A0A2I0AFV6</accession>
<feature type="compositionally biased region" description="Basic and acidic residues" evidence="1">
    <location>
        <begin position="61"/>
        <end position="74"/>
    </location>
</feature>
<feature type="compositionally biased region" description="Basic and acidic residues" evidence="1">
    <location>
        <begin position="1"/>
        <end position="14"/>
    </location>
</feature>
<feature type="compositionally biased region" description="Basic and acidic residues" evidence="1">
    <location>
        <begin position="38"/>
        <end position="51"/>
    </location>
</feature>
<reference evidence="2 3" key="1">
    <citation type="journal article" date="2017" name="Nature">
        <title>The Apostasia genome and the evolution of orchids.</title>
        <authorList>
            <person name="Zhang G.Q."/>
            <person name="Liu K.W."/>
            <person name="Li Z."/>
            <person name="Lohaus R."/>
            <person name="Hsiao Y.Y."/>
            <person name="Niu S.C."/>
            <person name="Wang J.Y."/>
            <person name="Lin Y.C."/>
            <person name="Xu Q."/>
            <person name="Chen L.J."/>
            <person name="Yoshida K."/>
            <person name="Fujiwara S."/>
            <person name="Wang Z.W."/>
            <person name="Zhang Y.Q."/>
            <person name="Mitsuda N."/>
            <person name="Wang M."/>
            <person name="Liu G.H."/>
            <person name="Pecoraro L."/>
            <person name="Huang H.X."/>
            <person name="Xiao X.J."/>
            <person name="Lin M."/>
            <person name="Wu X.Y."/>
            <person name="Wu W.L."/>
            <person name="Chen Y.Y."/>
            <person name="Chang S.B."/>
            <person name="Sakamoto S."/>
            <person name="Ohme-Takagi M."/>
            <person name="Yagi M."/>
            <person name="Zeng S.J."/>
            <person name="Shen C.Y."/>
            <person name="Yeh C.M."/>
            <person name="Luo Y.B."/>
            <person name="Tsai W.C."/>
            <person name="Van de Peer Y."/>
            <person name="Liu Z.J."/>
        </authorList>
    </citation>
    <scope>NUCLEOTIDE SEQUENCE [LARGE SCALE GENOMIC DNA]</scope>
    <source>
        <strain evidence="3">cv. Shenzhen</strain>
        <tissue evidence="2">Stem</tissue>
    </source>
</reference>
<dbReference type="AlphaFoldDB" id="A0A2I0AFV6"/>
<sequence length="74" mass="8198">MADPNKGEMKEDKPFVPTMEDNLQQGRAVASIDDDNEFKDHEDGTREREEAGSTSGRTSKICHEEAKEASGDID</sequence>